<dbReference type="OrthoDB" id="10055301at2759"/>
<evidence type="ECO:0000313" key="3">
    <source>
        <dbReference type="EMBL" id="CAF1576602.1"/>
    </source>
</evidence>
<sequence>MTSRIRTQKKIYTPTTNTPEAECYLCEIIETKEYVIVHRSSIKRIYGDTAEIMVSGRRTEAKIEHRGSREECRRIWHEKEEAQKISNFDHSNDYEIDDENQCDEEPTDVMTYCSNSKNLTKSSTPKSKRPSFQSTKANNRSSTMPLAKRRKHDNFEKEIQVACYDMSSDDEQELSIIEHLNIQLDVIRQENQKHFDALSKKIDKKNSILDADISNFREPGNNQPQDDIMHNNINLLNVRGKNIGDYARNVMRVLYTQKELIDSILPPGASHYVRKPLDNERFEKLHKALRCKYNIIASRYDEFFYKLIRPKLVDFLIDERKRANKNNPIDSP</sequence>
<dbReference type="EMBL" id="CAJNOV010002710">
    <property type="protein sequence ID" value="CAF1112529.1"/>
    <property type="molecule type" value="Genomic_DNA"/>
</dbReference>
<evidence type="ECO:0000313" key="5">
    <source>
        <dbReference type="EMBL" id="CAF3907024.1"/>
    </source>
</evidence>
<dbReference type="EMBL" id="CAJNOW010010130">
    <property type="protein sequence ID" value="CAF1576602.1"/>
    <property type="molecule type" value="Genomic_DNA"/>
</dbReference>
<dbReference type="EMBL" id="CAJNRE010020425">
    <property type="protein sequence ID" value="CAF2233335.1"/>
    <property type="molecule type" value="Genomic_DNA"/>
</dbReference>
<proteinExistence type="predicted"/>
<dbReference type="EMBL" id="CAJOBJ010003320">
    <property type="protein sequence ID" value="CAF3961087.1"/>
    <property type="molecule type" value="Genomic_DNA"/>
</dbReference>
<accession>A0A816ZZ78</accession>
<organism evidence="4 8">
    <name type="scientific">Rotaria magnacalcarata</name>
    <dbReference type="NCBI Taxonomy" id="392030"/>
    <lineage>
        <taxon>Eukaryota</taxon>
        <taxon>Metazoa</taxon>
        <taxon>Spiralia</taxon>
        <taxon>Gnathifera</taxon>
        <taxon>Rotifera</taxon>
        <taxon>Eurotatoria</taxon>
        <taxon>Bdelloidea</taxon>
        <taxon>Philodinida</taxon>
        <taxon>Philodinidae</taxon>
        <taxon>Rotaria</taxon>
    </lineage>
</organism>
<evidence type="ECO:0000313" key="6">
    <source>
        <dbReference type="EMBL" id="CAF3961087.1"/>
    </source>
</evidence>
<comment type="caution">
    <text evidence="4">The sequence shown here is derived from an EMBL/GenBank/DDBJ whole genome shotgun (WGS) entry which is preliminary data.</text>
</comment>
<dbReference type="Proteomes" id="UP000681720">
    <property type="component" value="Unassembled WGS sequence"/>
</dbReference>
<dbReference type="Proteomes" id="UP000663834">
    <property type="component" value="Unassembled WGS sequence"/>
</dbReference>
<gene>
    <name evidence="7" type="ORF">BYL167_LOCUS13109</name>
    <name evidence="2" type="ORF">CJN711_LOCUS7684</name>
    <name evidence="6" type="ORF">GIL414_LOCUS9625</name>
    <name evidence="3" type="ORF">KQP761_LOCUS19719</name>
    <name evidence="4" type="ORF">MBJ925_LOCUS37007</name>
    <name evidence="5" type="ORF">SMN809_LOCUS6946</name>
</gene>
<name>A0A816ZZ78_9BILA</name>
<dbReference type="Proteomes" id="UP000663855">
    <property type="component" value="Unassembled WGS sequence"/>
</dbReference>
<dbReference type="EMBL" id="CAJOBH010004449">
    <property type="protein sequence ID" value="CAF3990242.1"/>
    <property type="molecule type" value="Genomic_DNA"/>
</dbReference>
<feature type="compositionally biased region" description="Polar residues" evidence="1">
    <location>
        <begin position="132"/>
        <end position="144"/>
    </location>
</feature>
<dbReference type="AlphaFoldDB" id="A0A816ZZ78"/>
<evidence type="ECO:0000313" key="8">
    <source>
        <dbReference type="Proteomes" id="UP000663824"/>
    </source>
</evidence>
<reference evidence="4" key="1">
    <citation type="submission" date="2021-02" db="EMBL/GenBank/DDBJ databases">
        <authorList>
            <person name="Nowell W R."/>
        </authorList>
    </citation>
    <scope>NUCLEOTIDE SEQUENCE</scope>
</reference>
<dbReference type="Proteomes" id="UP000681967">
    <property type="component" value="Unassembled WGS sequence"/>
</dbReference>
<evidence type="ECO:0000313" key="2">
    <source>
        <dbReference type="EMBL" id="CAF1112529.1"/>
    </source>
</evidence>
<dbReference type="Proteomes" id="UP000663824">
    <property type="component" value="Unassembled WGS sequence"/>
</dbReference>
<dbReference type="Proteomes" id="UP000676336">
    <property type="component" value="Unassembled WGS sequence"/>
</dbReference>
<dbReference type="EMBL" id="CAJOBI010001947">
    <property type="protein sequence ID" value="CAF3907024.1"/>
    <property type="molecule type" value="Genomic_DNA"/>
</dbReference>
<evidence type="ECO:0000313" key="4">
    <source>
        <dbReference type="EMBL" id="CAF2233335.1"/>
    </source>
</evidence>
<protein>
    <submittedName>
        <fullName evidence="4">Uncharacterized protein</fullName>
    </submittedName>
</protein>
<feature type="region of interest" description="Disordered" evidence="1">
    <location>
        <begin position="114"/>
        <end position="150"/>
    </location>
</feature>
<evidence type="ECO:0000256" key="1">
    <source>
        <dbReference type="SAM" id="MobiDB-lite"/>
    </source>
</evidence>
<evidence type="ECO:0000313" key="7">
    <source>
        <dbReference type="EMBL" id="CAF3990242.1"/>
    </source>
</evidence>